<feature type="compositionally biased region" description="Low complexity" evidence="1">
    <location>
        <begin position="78"/>
        <end position="109"/>
    </location>
</feature>
<keyword evidence="3" id="KW-1185">Reference proteome</keyword>
<gene>
    <name evidence="2" type="ORF">ESZ47_01685</name>
</gene>
<name>A0A6P2CRJ3_9LACO</name>
<evidence type="ECO:0000313" key="3">
    <source>
        <dbReference type="Proteomes" id="UP000442244"/>
    </source>
</evidence>
<protein>
    <submittedName>
        <fullName evidence="2">Uncharacterized protein</fullName>
    </submittedName>
</protein>
<proteinExistence type="predicted"/>
<comment type="caution">
    <text evidence="2">The sequence shown here is derived from an EMBL/GenBank/DDBJ whole genome shotgun (WGS) entry which is preliminary data.</text>
</comment>
<dbReference type="AlphaFoldDB" id="A0A6P2CRJ3"/>
<dbReference type="EMBL" id="SDGY01000001">
    <property type="protein sequence ID" value="TYC46879.1"/>
    <property type="molecule type" value="Genomic_DNA"/>
</dbReference>
<dbReference type="RefSeq" id="WP_148604187.1">
    <property type="nucleotide sequence ID" value="NZ_BSUV01000001.1"/>
</dbReference>
<evidence type="ECO:0000256" key="1">
    <source>
        <dbReference type="SAM" id="MobiDB-lite"/>
    </source>
</evidence>
<organism evidence="2 3">
    <name type="scientific">Leuconostoc litchii</name>
    <dbReference type="NCBI Taxonomy" id="1981069"/>
    <lineage>
        <taxon>Bacteria</taxon>
        <taxon>Bacillati</taxon>
        <taxon>Bacillota</taxon>
        <taxon>Bacilli</taxon>
        <taxon>Lactobacillales</taxon>
        <taxon>Lactobacillaceae</taxon>
        <taxon>Leuconostoc</taxon>
    </lineage>
</organism>
<reference evidence="2 3" key="1">
    <citation type="submission" date="2019-01" db="EMBL/GenBank/DDBJ databases">
        <title>Leuconostoc litchii sp. nov., a novel lactic acid bacterium isolated from lychee.</title>
        <authorList>
            <person name="Wang L.-T."/>
        </authorList>
    </citation>
    <scope>NUCLEOTIDE SEQUENCE [LARGE SCALE GENOMIC DNA]</scope>
    <source>
        <strain evidence="2 3">MB7</strain>
    </source>
</reference>
<sequence>MNKSTTTYYHESFNDENGIQVASFSAQYNGTVSNIAVSFNTIDKYLTNKDGFDEALNNFITSIKKDIDPVINDSDFHSSSVSESESISMSETTSVSSSESIVTNESKSSVSESIVTNL</sequence>
<dbReference type="Proteomes" id="UP000442244">
    <property type="component" value="Unassembled WGS sequence"/>
</dbReference>
<accession>A0A6P2CRJ3</accession>
<feature type="region of interest" description="Disordered" evidence="1">
    <location>
        <begin position="70"/>
        <end position="118"/>
    </location>
</feature>
<evidence type="ECO:0000313" key="2">
    <source>
        <dbReference type="EMBL" id="TYC46879.1"/>
    </source>
</evidence>